<dbReference type="SUPFAM" id="SSF48452">
    <property type="entry name" value="TPR-like"/>
    <property type="match status" value="1"/>
</dbReference>
<evidence type="ECO:0000256" key="1">
    <source>
        <dbReference type="ARBA" id="ARBA00008045"/>
    </source>
</evidence>
<evidence type="ECO:0000313" key="6">
    <source>
        <dbReference type="EMBL" id="ETO21947.1"/>
    </source>
</evidence>
<keyword evidence="2 3" id="KW-0802">TPR repeat</keyword>
<feature type="compositionally biased region" description="Basic and acidic residues" evidence="5">
    <location>
        <begin position="152"/>
        <end position="166"/>
    </location>
</feature>
<feature type="region of interest" description="Disordered" evidence="5">
    <location>
        <begin position="127"/>
        <end position="166"/>
    </location>
</feature>
<accession>X6N9H6</accession>
<dbReference type="InterPro" id="IPR002777">
    <property type="entry name" value="PFD_beta-like"/>
</dbReference>
<evidence type="ECO:0000256" key="5">
    <source>
        <dbReference type="SAM" id="MobiDB-lite"/>
    </source>
</evidence>
<feature type="compositionally biased region" description="Polar residues" evidence="5">
    <location>
        <begin position="142"/>
        <end position="151"/>
    </location>
</feature>
<proteinExistence type="inferred from homology"/>
<dbReference type="AlphaFoldDB" id="X6N9H6"/>
<gene>
    <name evidence="6" type="ORF">RFI_15255</name>
</gene>
<dbReference type="Pfam" id="PF13174">
    <property type="entry name" value="TPR_6"/>
    <property type="match status" value="1"/>
</dbReference>
<evidence type="ECO:0000256" key="3">
    <source>
        <dbReference type="PROSITE-ProRule" id="PRU00339"/>
    </source>
</evidence>
<comment type="similarity">
    <text evidence="1">Belongs to the prefoldin subunit beta family.</text>
</comment>
<dbReference type="PROSITE" id="PS50005">
    <property type="entry name" value="TPR"/>
    <property type="match status" value="1"/>
</dbReference>
<dbReference type="InterPro" id="IPR011990">
    <property type="entry name" value="TPR-like_helical_dom_sf"/>
</dbReference>
<dbReference type="Gene3D" id="1.25.40.10">
    <property type="entry name" value="Tetratricopeptide repeat domain"/>
    <property type="match status" value="1"/>
</dbReference>
<dbReference type="Pfam" id="PF01920">
    <property type="entry name" value="Prefoldin_2"/>
    <property type="match status" value="1"/>
</dbReference>
<name>X6N9H6_RETFI</name>
<dbReference type="GO" id="GO:0016272">
    <property type="term" value="C:prefoldin complex"/>
    <property type="evidence" value="ECO:0007669"/>
    <property type="project" value="InterPro"/>
</dbReference>
<dbReference type="EMBL" id="ASPP01011166">
    <property type="protein sequence ID" value="ETO21947.1"/>
    <property type="molecule type" value="Genomic_DNA"/>
</dbReference>
<dbReference type="GO" id="GO:0051082">
    <property type="term" value="F:unfolded protein binding"/>
    <property type="evidence" value="ECO:0007669"/>
    <property type="project" value="InterPro"/>
</dbReference>
<protein>
    <submittedName>
        <fullName evidence="6">Uncharacterized protein</fullName>
    </submittedName>
</protein>
<keyword evidence="4" id="KW-0175">Coiled coil</keyword>
<dbReference type="Proteomes" id="UP000023152">
    <property type="component" value="Unassembled WGS sequence"/>
</dbReference>
<organism evidence="6 7">
    <name type="scientific">Reticulomyxa filosa</name>
    <dbReference type="NCBI Taxonomy" id="46433"/>
    <lineage>
        <taxon>Eukaryota</taxon>
        <taxon>Sar</taxon>
        <taxon>Rhizaria</taxon>
        <taxon>Retaria</taxon>
        <taxon>Foraminifera</taxon>
        <taxon>Monothalamids</taxon>
        <taxon>Reticulomyxidae</taxon>
        <taxon>Reticulomyxa</taxon>
    </lineage>
</organism>
<dbReference type="GO" id="GO:0006457">
    <property type="term" value="P:protein folding"/>
    <property type="evidence" value="ECO:0007669"/>
    <property type="project" value="InterPro"/>
</dbReference>
<comment type="caution">
    <text evidence="6">The sequence shown here is derived from an EMBL/GenBank/DDBJ whole genome shotgun (WGS) entry which is preliminary data.</text>
</comment>
<dbReference type="PANTHER" id="PTHR46423:SF1">
    <property type="entry name" value="RNA POLYMERASE II-ASSOCIATED PROTEIN 3"/>
    <property type="match status" value="1"/>
</dbReference>
<dbReference type="PANTHER" id="PTHR46423">
    <property type="entry name" value="RNA POLYMERASE II-ASSOCIATED PROTEIN 3"/>
    <property type="match status" value="1"/>
</dbReference>
<feature type="repeat" description="TPR" evidence="3">
    <location>
        <begin position="49"/>
        <end position="82"/>
    </location>
</feature>
<dbReference type="SMART" id="SM00028">
    <property type="entry name" value="TPR"/>
    <property type="match status" value="3"/>
</dbReference>
<dbReference type="GO" id="GO:0101031">
    <property type="term" value="C:protein folding chaperone complex"/>
    <property type="evidence" value="ECO:0007669"/>
    <property type="project" value="TreeGrafter"/>
</dbReference>
<feature type="coiled-coil region" evidence="4">
    <location>
        <begin position="176"/>
        <end position="203"/>
    </location>
</feature>
<evidence type="ECO:0000256" key="4">
    <source>
        <dbReference type="SAM" id="Coils"/>
    </source>
</evidence>
<feature type="compositionally biased region" description="Basic and acidic residues" evidence="5">
    <location>
        <begin position="127"/>
        <end position="141"/>
    </location>
</feature>
<dbReference type="OrthoDB" id="199930at2759"/>
<sequence>MSSEDINSLKRKGDEAFIKGGRDEEAIEHYTSALNIAKGLKTYDDRQRAKMYSSRGECYLRTQQYEKAVADCTESLKLDRTNFKSQFRRAKAYAQLNQTEAAIADLKIVIQKDSDNTQAKELLKELESKLKGDQPTEEKSAASKTNEGTAESTRKSNKTDDDMDVTKEDQNRICDYNALNQKRIDLEEEISVLSRDIGQLEAAESMIGMLLDEHSVRLQVGYTFFAIPNDTGDELVKQQLKALKARRVDFTFQLDSIVIEMKKQRGILKAKFKDKIGLPKIEHAENEQENE</sequence>
<evidence type="ECO:0000256" key="2">
    <source>
        <dbReference type="ARBA" id="ARBA00022803"/>
    </source>
</evidence>
<dbReference type="Pfam" id="PF00515">
    <property type="entry name" value="TPR_1"/>
    <property type="match status" value="1"/>
</dbReference>
<dbReference type="InterPro" id="IPR051966">
    <property type="entry name" value="RPAP3"/>
</dbReference>
<dbReference type="InterPro" id="IPR019734">
    <property type="entry name" value="TPR_rpt"/>
</dbReference>
<keyword evidence="7" id="KW-1185">Reference proteome</keyword>
<evidence type="ECO:0000313" key="7">
    <source>
        <dbReference type="Proteomes" id="UP000023152"/>
    </source>
</evidence>
<reference evidence="6 7" key="1">
    <citation type="journal article" date="2013" name="Curr. Biol.">
        <title>The Genome of the Foraminiferan Reticulomyxa filosa.</title>
        <authorList>
            <person name="Glockner G."/>
            <person name="Hulsmann N."/>
            <person name="Schleicher M."/>
            <person name="Noegel A.A."/>
            <person name="Eichinger L."/>
            <person name="Gallinger C."/>
            <person name="Pawlowski J."/>
            <person name="Sierra R."/>
            <person name="Euteneuer U."/>
            <person name="Pillet L."/>
            <person name="Moustafa A."/>
            <person name="Platzer M."/>
            <person name="Groth M."/>
            <person name="Szafranski K."/>
            <person name="Schliwa M."/>
        </authorList>
    </citation>
    <scope>NUCLEOTIDE SEQUENCE [LARGE SCALE GENOMIC DNA]</scope>
</reference>